<keyword evidence="2" id="KW-0067">ATP-binding</keyword>
<dbReference type="InterPro" id="IPR009057">
    <property type="entry name" value="Homeodomain-like_sf"/>
</dbReference>
<dbReference type="PANTHER" id="PTHR32071">
    <property type="entry name" value="TRANSCRIPTIONAL REGULATORY PROTEIN"/>
    <property type="match status" value="1"/>
</dbReference>
<reference evidence="8 9" key="1">
    <citation type="submission" date="2017-04" db="EMBL/GenBank/DDBJ databases">
        <authorList>
            <person name="Afonso C.L."/>
            <person name="Miller P.J."/>
            <person name="Scott M.A."/>
            <person name="Spackman E."/>
            <person name="Goraichik I."/>
            <person name="Dimitrov K.M."/>
            <person name="Suarez D.L."/>
            <person name="Swayne D.E."/>
        </authorList>
    </citation>
    <scope>NUCLEOTIDE SEQUENCE [LARGE SCALE GENOMIC DNA]</scope>
    <source>
        <strain evidence="8 9">DSM 3385</strain>
    </source>
</reference>
<dbReference type="PROSITE" id="PS50112">
    <property type="entry name" value="PAS"/>
    <property type="match status" value="1"/>
</dbReference>
<dbReference type="GO" id="GO:0006355">
    <property type="term" value="P:regulation of DNA-templated transcription"/>
    <property type="evidence" value="ECO:0007669"/>
    <property type="project" value="InterPro"/>
</dbReference>
<evidence type="ECO:0000256" key="4">
    <source>
        <dbReference type="ARBA" id="ARBA00023163"/>
    </source>
</evidence>
<feature type="domain" description="PAS" evidence="6">
    <location>
        <begin position="26"/>
        <end position="78"/>
    </location>
</feature>
<dbReference type="InterPro" id="IPR003593">
    <property type="entry name" value="AAA+_ATPase"/>
</dbReference>
<dbReference type="NCBIfam" id="TIGR00229">
    <property type="entry name" value="sensory_box"/>
    <property type="match status" value="1"/>
</dbReference>
<name>A0A1W2DPU0_9BACT</name>
<dbReference type="Gene3D" id="1.10.10.60">
    <property type="entry name" value="Homeodomain-like"/>
    <property type="match status" value="1"/>
</dbReference>
<dbReference type="SMART" id="SM00382">
    <property type="entry name" value="AAA"/>
    <property type="match status" value="1"/>
</dbReference>
<dbReference type="Pfam" id="PF02954">
    <property type="entry name" value="HTH_8"/>
    <property type="match status" value="1"/>
</dbReference>
<feature type="domain" description="Sigma-54 factor interaction" evidence="5">
    <location>
        <begin position="151"/>
        <end position="378"/>
    </location>
</feature>
<evidence type="ECO:0000256" key="3">
    <source>
        <dbReference type="ARBA" id="ARBA00023015"/>
    </source>
</evidence>
<dbReference type="PRINTS" id="PR01590">
    <property type="entry name" value="HTHFIS"/>
</dbReference>
<evidence type="ECO:0000313" key="8">
    <source>
        <dbReference type="EMBL" id="SMC99477.1"/>
    </source>
</evidence>
<dbReference type="PROSITE" id="PS00688">
    <property type="entry name" value="SIGMA54_INTERACT_3"/>
    <property type="match status" value="1"/>
</dbReference>
<dbReference type="FunFam" id="3.40.50.300:FF:000006">
    <property type="entry name" value="DNA-binding transcriptional regulator NtrC"/>
    <property type="match status" value="1"/>
</dbReference>
<dbReference type="GO" id="GO:0005524">
    <property type="term" value="F:ATP binding"/>
    <property type="evidence" value="ECO:0007669"/>
    <property type="project" value="UniProtKB-KW"/>
</dbReference>
<keyword evidence="9" id="KW-1185">Reference proteome</keyword>
<dbReference type="CDD" id="cd00009">
    <property type="entry name" value="AAA"/>
    <property type="match status" value="1"/>
</dbReference>
<dbReference type="Gene3D" id="1.10.8.60">
    <property type="match status" value="1"/>
</dbReference>
<gene>
    <name evidence="8" type="ORF">SAMN02746065_11959</name>
</gene>
<organism evidence="8 9">
    <name type="scientific">Desulfocicer vacuolatum DSM 3385</name>
    <dbReference type="NCBI Taxonomy" id="1121400"/>
    <lineage>
        <taxon>Bacteria</taxon>
        <taxon>Pseudomonadati</taxon>
        <taxon>Thermodesulfobacteriota</taxon>
        <taxon>Desulfobacteria</taxon>
        <taxon>Desulfobacterales</taxon>
        <taxon>Desulfobacteraceae</taxon>
        <taxon>Desulfocicer</taxon>
    </lineage>
</organism>
<evidence type="ECO:0000259" key="6">
    <source>
        <dbReference type="PROSITE" id="PS50112"/>
    </source>
</evidence>
<dbReference type="Proteomes" id="UP000192418">
    <property type="component" value="Unassembled WGS sequence"/>
</dbReference>
<feature type="domain" description="PAC" evidence="7">
    <location>
        <begin position="81"/>
        <end position="133"/>
    </location>
</feature>
<dbReference type="PROSITE" id="PS50045">
    <property type="entry name" value="SIGMA54_INTERACT_4"/>
    <property type="match status" value="1"/>
</dbReference>
<dbReference type="Gene3D" id="3.40.50.300">
    <property type="entry name" value="P-loop containing nucleotide triphosphate hydrolases"/>
    <property type="match status" value="1"/>
</dbReference>
<dbReference type="PROSITE" id="PS50113">
    <property type="entry name" value="PAC"/>
    <property type="match status" value="1"/>
</dbReference>
<evidence type="ECO:0000259" key="5">
    <source>
        <dbReference type="PROSITE" id="PS50045"/>
    </source>
</evidence>
<evidence type="ECO:0000259" key="7">
    <source>
        <dbReference type="PROSITE" id="PS50113"/>
    </source>
</evidence>
<dbReference type="SUPFAM" id="SSF46689">
    <property type="entry name" value="Homeodomain-like"/>
    <property type="match status" value="1"/>
</dbReference>
<dbReference type="InterPro" id="IPR058031">
    <property type="entry name" value="AAA_lid_NorR"/>
</dbReference>
<dbReference type="GO" id="GO:0043565">
    <property type="term" value="F:sequence-specific DNA binding"/>
    <property type="evidence" value="ECO:0007669"/>
    <property type="project" value="InterPro"/>
</dbReference>
<dbReference type="RefSeq" id="WP_170923866.1">
    <property type="nucleotide sequence ID" value="NZ_FWXY01000019.1"/>
</dbReference>
<dbReference type="SUPFAM" id="SSF55785">
    <property type="entry name" value="PYP-like sensor domain (PAS domain)"/>
    <property type="match status" value="1"/>
</dbReference>
<dbReference type="InterPro" id="IPR002078">
    <property type="entry name" value="Sigma_54_int"/>
</dbReference>
<dbReference type="Pfam" id="PF25601">
    <property type="entry name" value="AAA_lid_14"/>
    <property type="match status" value="1"/>
</dbReference>
<dbReference type="InterPro" id="IPR027417">
    <property type="entry name" value="P-loop_NTPase"/>
</dbReference>
<dbReference type="STRING" id="1121400.SAMN02746065_11959"/>
<keyword evidence="3" id="KW-0805">Transcription regulation</keyword>
<dbReference type="Pfam" id="PF08447">
    <property type="entry name" value="PAS_3"/>
    <property type="match status" value="1"/>
</dbReference>
<dbReference type="Pfam" id="PF00158">
    <property type="entry name" value="Sigma54_activat"/>
    <property type="match status" value="1"/>
</dbReference>
<dbReference type="InterPro" id="IPR013655">
    <property type="entry name" value="PAS_fold_3"/>
</dbReference>
<keyword evidence="1" id="KW-0547">Nucleotide-binding</keyword>
<dbReference type="InterPro" id="IPR035965">
    <property type="entry name" value="PAS-like_dom_sf"/>
</dbReference>
<sequence length="454" mass="51347">MHLESNTDLGDLLGNLPGMAFRCLNDKELTIIYASRGSKSLIGYMPKDLIEKQAFRKIVHQDDQDRNKQALSRITAQSPRYCLVYRIRTSEGQDKWVKEEGIGIFSSTGRVKFIDGLLTDITDQKTVEIALQEENIRLKSSMGQRFRLEQLIGKSDAMQDVYDLILKLAEKDSSVIITGESGTGKELAAHAVHTLSARSQKRFVPVNCGAIPENLLEREFFGHKQGTFSGATSDKPGYLELAKGGTLFLDEVGEISLNFQTKLLRGLDGIGYTPIGGKELRQSDFRLISATNRDLSDLVRRGKMREDFFYRINVVPLTMPALRERQEDIPLLIDHFLKADVSSREPKEMPAFLRLQMQSYSWPGNVRELKNVIDRYLTLGKLHLPTVVAQDLEIHSLEKSIDGIQSLPQALDTYEHRLITTALEKCRWKKGETASLLGLSMRTLQRKLKKHAIK</sequence>
<dbReference type="InterPro" id="IPR000014">
    <property type="entry name" value="PAS"/>
</dbReference>
<dbReference type="Gene3D" id="3.30.450.20">
    <property type="entry name" value="PAS domain"/>
    <property type="match status" value="1"/>
</dbReference>
<dbReference type="EMBL" id="FWXY01000019">
    <property type="protein sequence ID" value="SMC99477.1"/>
    <property type="molecule type" value="Genomic_DNA"/>
</dbReference>
<dbReference type="InterPro" id="IPR002197">
    <property type="entry name" value="HTH_Fis"/>
</dbReference>
<dbReference type="AlphaFoldDB" id="A0A1W2DPU0"/>
<accession>A0A1W2DPU0</accession>
<keyword evidence="4" id="KW-0804">Transcription</keyword>
<protein>
    <submittedName>
        <fullName evidence="8">PAS domain S-box-containing protein</fullName>
    </submittedName>
</protein>
<evidence type="ECO:0000313" key="9">
    <source>
        <dbReference type="Proteomes" id="UP000192418"/>
    </source>
</evidence>
<dbReference type="InterPro" id="IPR025944">
    <property type="entry name" value="Sigma_54_int_dom_CS"/>
</dbReference>
<dbReference type="InterPro" id="IPR000700">
    <property type="entry name" value="PAS-assoc_C"/>
</dbReference>
<evidence type="ECO:0000256" key="2">
    <source>
        <dbReference type="ARBA" id="ARBA00022840"/>
    </source>
</evidence>
<evidence type="ECO:0000256" key="1">
    <source>
        <dbReference type="ARBA" id="ARBA00022741"/>
    </source>
</evidence>
<dbReference type="SUPFAM" id="SSF52540">
    <property type="entry name" value="P-loop containing nucleoside triphosphate hydrolases"/>
    <property type="match status" value="1"/>
</dbReference>
<proteinExistence type="predicted"/>
<dbReference type="CDD" id="cd00130">
    <property type="entry name" value="PAS"/>
    <property type="match status" value="1"/>
</dbReference>